<dbReference type="EMBL" id="AXNT01000038">
    <property type="protein sequence ID" value="KGM02690.1"/>
    <property type="molecule type" value="Genomic_DNA"/>
</dbReference>
<evidence type="ECO:0000313" key="6">
    <source>
        <dbReference type="Proteomes" id="UP000029833"/>
    </source>
</evidence>
<dbReference type="PROSITE" id="PS51318">
    <property type="entry name" value="TAT"/>
    <property type="match status" value="1"/>
</dbReference>
<organism evidence="5 6">
    <name type="scientific">Cellulomonas cellasea DSM 20118</name>
    <dbReference type="NCBI Taxonomy" id="1408250"/>
    <lineage>
        <taxon>Bacteria</taxon>
        <taxon>Bacillati</taxon>
        <taxon>Actinomycetota</taxon>
        <taxon>Actinomycetes</taxon>
        <taxon>Micrococcales</taxon>
        <taxon>Cellulomonadaceae</taxon>
        <taxon>Cellulomonas</taxon>
    </lineage>
</organism>
<dbReference type="RefSeq" id="WP_052103887.1">
    <property type="nucleotide sequence ID" value="NZ_AXNT01000038.1"/>
</dbReference>
<keyword evidence="3" id="KW-0813">Transport</keyword>
<dbReference type="PANTHER" id="PTHR43649:SF31">
    <property type="entry name" value="SN-GLYCEROL-3-PHOSPHATE-BINDING PERIPLASMIC PROTEIN UGPB"/>
    <property type="match status" value="1"/>
</dbReference>
<dbReference type="Gene3D" id="3.40.190.10">
    <property type="entry name" value="Periplasmic binding protein-like II"/>
    <property type="match status" value="1"/>
</dbReference>
<evidence type="ECO:0000256" key="1">
    <source>
        <dbReference type="ARBA" id="ARBA00004196"/>
    </source>
</evidence>
<dbReference type="PANTHER" id="PTHR43649">
    <property type="entry name" value="ARABINOSE-BINDING PROTEIN-RELATED"/>
    <property type="match status" value="1"/>
</dbReference>
<dbReference type="OrthoDB" id="2513152at2"/>
<comment type="caution">
    <text evidence="5">The sequence shown here is derived from an EMBL/GenBank/DDBJ whole genome shotgun (WGS) entry which is preliminary data.</text>
</comment>
<dbReference type="InterPro" id="IPR050490">
    <property type="entry name" value="Bact_solute-bd_prot1"/>
</dbReference>
<dbReference type="Pfam" id="PF01547">
    <property type="entry name" value="SBP_bac_1"/>
    <property type="match status" value="1"/>
</dbReference>
<sequence>MNTTTQLGQVGEIAVQRRSFLGMVAAGAAVVGVPSLLTACSSGEAGVTAEPGATAGTDVLPTYKEIVFAEPDFPSVNGSTAGYASIPADLVQSVEEPPGKGTEFTAMTPLWGTPPPVKGNKYYDAVNAALGSTITFNIADGNDYGTVLATALSAADDLPDWVCVPTWNVPPRFASEVVPNVFQDLTDFLAGDKVLKYPNLANIPTAAWQWSSFNGRLYGLPFPGEVINDVIFYRKDILDGLGITPDVKSADDLLALLKEINNPSAGVYAAADLWNTSTIMHGVVPKWKLVDGKLLHRVETEEYRRSLEWNAEVWAAGLVHPDIDTAWNKELFESGKLLVMNDGIGGWHEALGRQLGTNPSYSQQPLPPFGADGGDPVYYKGQPANIFSFLKKSDDPERIEELLGIANLLAAPFGTTEFDLVNNGVEGVHFTRGADGLPVPTELAPTELQPTYMFLVAPPVVNAKVQYPGFVEASSTFTADAAQYTEEPLFYGVQISEPDEYASIGQPFVDLEKDISRGRKSIDDLDAAVETWRQSGGDQLREFYQGILEA</sequence>
<accession>A0A0A0B738</accession>
<keyword evidence="6" id="KW-1185">Reference proteome</keyword>
<keyword evidence="4" id="KW-0732">Signal</keyword>
<dbReference type="AlphaFoldDB" id="A0A0A0B738"/>
<dbReference type="SUPFAM" id="SSF53850">
    <property type="entry name" value="Periplasmic binding protein-like II"/>
    <property type="match status" value="1"/>
</dbReference>
<dbReference type="STRING" id="1408250.Q760_11740"/>
<proteinExistence type="inferred from homology"/>
<evidence type="ECO:0000256" key="2">
    <source>
        <dbReference type="ARBA" id="ARBA00008520"/>
    </source>
</evidence>
<name>A0A0A0B738_9CELL</name>
<evidence type="ECO:0000256" key="3">
    <source>
        <dbReference type="ARBA" id="ARBA00022448"/>
    </source>
</evidence>
<evidence type="ECO:0000313" key="5">
    <source>
        <dbReference type="EMBL" id="KGM02690.1"/>
    </source>
</evidence>
<protein>
    <submittedName>
        <fullName evidence="5">Sugar ABC transporter substrate-binding protein</fullName>
    </submittedName>
</protein>
<comment type="similarity">
    <text evidence="2">Belongs to the bacterial solute-binding protein 1 family.</text>
</comment>
<comment type="subcellular location">
    <subcellularLocation>
        <location evidence="1">Cell envelope</location>
    </subcellularLocation>
</comment>
<dbReference type="InterPro" id="IPR006059">
    <property type="entry name" value="SBP"/>
</dbReference>
<dbReference type="Proteomes" id="UP000029833">
    <property type="component" value="Unassembled WGS sequence"/>
</dbReference>
<dbReference type="InterPro" id="IPR006311">
    <property type="entry name" value="TAT_signal"/>
</dbReference>
<evidence type="ECO:0000256" key="4">
    <source>
        <dbReference type="ARBA" id="ARBA00022729"/>
    </source>
</evidence>
<gene>
    <name evidence="5" type="ORF">Q760_11740</name>
</gene>
<reference evidence="5 6" key="1">
    <citation type="submission" date="2013-10" db="EMBL/GenBank/DDBJ databases">
        <authorList>
            <person name="Wang G."/>
            <person name="Zhuang W."/>
        </authorList>
    </citation>
    <scope>NUCLEOTIDE SEQUENCE [LARGE SCALE GENOMIC DNA]</scope>
    <source>
        <strain evidence="5 6">DSM 20118</strain>
    </source>
</reference>
<dbReference type="GO" id="GO:0030313">
    <property type="term" value="C:cell envelope"/>
    <property type="evidence" value="ECO:0007669"/>
    <property type="project" value="UniProtKB-SubCell"/>
</dbReference>